<name>V4CS78_LOTGI</name>
<evidence type="ECO:0000313" key="2">
    <source>
        <dbReference type="Proteomes" id="UP000030746"/>
    </source>
</evidence>
<protein>
    <submittedName>
        <fullName evidence="1">Uncharacterized protein</fullName>
    </submittedName>
</protein>
<evidence type="ECO:0000313" key="1">
    <source>
        <dbReference type="EMBL" id="ESP05350.1"/>
    </source>
</evidence>
<gene>
    <name evidence="1" type="ORF">LOTGIDRAFT_152194</name>
</gene>
<keyword evidence="2" id="KW-1185">Reference proteome</keyword>
<dbReference type="InterPro" id="IPR029034">
    <property type="entry name" value="Cystine-knot_cytokine"/>
</dbReference>
<reference evidence="1 2" key="1">
    <citation type="journal article" date="2013" name="Nature">
        <title>Insights into bilaterian evolution from three spiralian genomes.</title>
        <authorList>
            <person name="Simakov O."/>
            <person name="Marletaz F."/>
            <person name="Cho S.J."/>
            <person name="Edsinger-Gonzales E."/>
            <person name="Havlak P."/>
            <person name="Hellsten U."/>
            <person name="Kuo D.H."/>
            <person name="Larsson T."/>
            <person name="Lv J."/>
            <person name="Arendt D."/>
            <person name="Savage R."/>
            <person name="Osoegawa K."/>
            <person name="de Jong P."/>
            <person name="Grimwood J."/>
            <person name="Chapman J.A."/>
            <person name="Shapiro H."/>
            <person name="Aerts A."/>
            <person name="Otillar R.P."/>
            <person name="Terry A.Y."/>
            <person name="Boore J.L."/>
            <person name="Grigoriev I.V."/>
            <person name="Lindberg D.R."/>
            <person name="Seaver E.C."/>
            <person name="Weisblat D.A."/>
            <person name="Putnam N.H."/>
            <person name="Rokhsar D.S."/>
        </authorList>
    </citation>
    <scope>NUCLEOTIDE SEQUENCE [LARGE SCALE GENOMIC DNA]</scope>
</reference>
<proteinExistence type="predicted"/>
<dbReference type="KEGG" id="lgi:LOTGIDRAFT_152194"/>
<organism evidence="1 2">
    <name type="scientific">Lottia gigantea</name>
    <name type="common">Giant owl limpet</name>
    <dbReference type="NCBI Taxonomy" id="225164"/>
    <lineage>
        <taxon>Eukaryota</taxon>
        <taxon>Metazoa</taxon>
        <taxon>Spiralia</taxon>
        <taxon>Lophotrochozoa</taxon>
        <taxon>Mollusca</taxon>
        <taxon>Gastropoda</taxon>
        <taxon>Patellogastropoda</taxon>
        <taxon>Lottioidea</taxon>
        <taxon>Lottiidae</taxon>
        <taxon>Lottia</taxon>
    </lineage>
</organism>
<dbReference type="HOGENOM" id="CLU_1410281_0_0_1"/>
<accession>V4CS78</accession>
<dbReference type="PANTHER" id="PTHR39940">
    <property type="entry name" value="PROTHORACICOTROPIC HORMONE, ISOFORM F"/>
    <property type="match status" value="1"/>
</dbReference>
<dbReference type="Proteomes" id="UP000030746">
    <property type="component" value="Unassembled WGS sequence"/>
</dbReference>
<dbReference type="GeneID" id="20235618"/>
<dbReference type="CTD" id="20235618"/>
<dbReference type="EMBL" id="KB199650">
    <property type="protein sequence ID" value="ESP05350.1"/>
    <property type="molecule type" value="Genomic_DNA"/>
</dbReference>
<dbReference type="OrthoDB" id="6131841at2759"/>
<dbReference type="AlphaFoldDB" id="V4CS78"/>
<dbReference type="Gene3D" id="2.10.90.10">
    <property type="entry name" value="Cystine-knot cytokines"/>
    <property type="match status" value="1"/>
</dbReference>
<sequence length="193" mass="21992">MKRNFDQIHVVSFVMLDNPELVREVGRTVLIQGMGIKQAERPSWYPYKWSNNVKTQAVWKMAVTILIVELINLNSTGVCASLIGRSEMDYYGLSRRTSSEPFAPGAPLPWSCVTDSHWKILGEHLYPSRILEVQCMSDTCWYGHYNCTSVVVSVQVLKLCLAARCSDHRIPTTLRRSWLFVDVDMSVGCQCTR</sequence>
<dbReference type="SUPFAM" id="SSF57501">
    <property type="entry name" value="Cystine-knot cytokines"/>
    <property type="match status" value="1"/>
</dbReference>
<dbReference type="PANTHER" id="PTHR39940:SF1">
    <property type="entry name" value="PROTHORACICOTROPIC HORMONE, ISOFORM F"/>
    <property type="match status" value="1"/>
</dbReference>
<dbReference type="InterPro" id="IPR052876">
    <property type="entry name" value="Insect_Hormone_Regulators"/>
</dbReference>
<dbReference type="RefSeq" id="XP_009043895.1">
    <property type="nucleotide sequence ID" value="XM_009045647.1"/>
</dbReference>